<evidence type="ECO:0000256" key="1">
    <source>
        <dbReference type="ARBA" id="ARBA00007091"/>
    </source>
</evidence>
<dbReference type="Proteomes" id="UP001497444">
    <property type="component" value="Chromosome 17"/>
</dbReference>
<dbReference type="InterPro" id="IPR001858">
    <property type="entry name" value="Phosphatidylethanolamine-bd_CS"/>
</dbReference>
<evidence type="ECO:0000313" key="3">
    <source>
        <dbReference type="Proteomes" id="UP001497444"/>
    </source>
</evidence>
<dbReference type="Gene3D" id="3.90.280.10">
    <property type="entry name" value="PEBP-like"/>
    <property type="match status" value="1"/>
</dbReference>
<reference evidence="2" key="1">
    <citation type="submission" date="2024-02" db="EMBL/GenBank/DDBJ databases">
        <authorList>
            <consortium name="ELIXIR-Norway"/>
            <consortium name="Elixir Norway"/>
        </authorList>
    </citation>
    <scope>NUCLEOTIDE SEQUENCE</scope>
</reference>
<evidence type="ECO:0000313" key="2">
    <source>
        <dbReference type="EMBL" id="CAK9265098.1"/>
    </source>
</evidence>
<dbReference type="PROSITE" id="PS01220">
    <property type="entry name" value="PBP"/>
    <property type="match status" value="1"/>
</dbReference>
<protein>
    <recommendedName>
        <fullName evidence="4">Phosphatidylethanolamine-binding protein</fullName>
    </recommendedName>
</protein>
<proteinExistence type="inferred from homology"/>
<dbReference type="SUPFAM" id="SSF49777">
    <property type="entry name" value="PEBP-like"/>
    <property type="match status" value="1"/>
</dbReference>
<sequence length="227" mass="24977">MGFMIPAVMKKKLRPSFGTLRFMVVLIAVVLPAFFASHGNAQCLNPSPELLFYRGAIIPDVIPSVPCEFQQLKIFYPDAFPFLFPPVFFNESLSQSQTLAAPHVEVFGDGEFPFFGCYTLLMVDPDAPSPTNTSISQVIHWIVTNIPWALSILSEITTAPANVVLPYIPPTPIAGRHRYILLLYEQTNCSFFPPAPGRILFSAEAFVSRYGLIGPVAGIYFGVTAGE</sequence>
<comment type="similarity">
    <text evidence="1">Belongs to the phosphatidylethanolamine-binding protein family.</text>
</comment>
<dbReference type="PANTHER" id="PTHR11362:SF82">
    <property type="entry name" value="PHOSPHATIDYLETHANOLAMINE-BINDING PROTEIN 4"/>
    <property type="match status" value="1"/>
</dbReference>
<evidence type="ECO:0008006" key="4">
    <source>
        <dbReference type="Google" id="ProtNLM"/>
    </source>
</evidence>
<dbReference type="CDD" id="cd00866">
    <property type="entry name" value="PEBP_euk"/>
    <property type="match status" value="1"/>
</dbReference>
<name>A0ABP0WE15_9BRYO</name>
<accession>A0ABP0WE15</accession>
<gene>
    <name evidence="2" type="ORF">CSSPJE1EN1_LOCUS10576</name>
</gene>
<dbReference type="EMBL" id="OZ020112">
    <property type="protein sequence ID" value="CAK9265098.1"/>
    <property type="molecule type" value="Genomic_DNA"/>
</dbReference>
<keyword evidence="3" id="KW-1185">Reference proteome</keyword>
<dbReference type="InterPro" id="IPR036610">
    <property type="entry name" value="PEBP-like_sf"/>
</dbReference>
<organism evidence="2 3">
    <name type="scientific">Sphagnum jensenii</name>
    <dbReference type="NCBI Taxonomy" id="128206"/>
    <lineage>
        <taxon>Eukaryota</taxon>
        <taxon>Viridiplantae</taxon>
        <taxon>Streptophyta</taxon>
        <taxon>Embryophyta</taxon>
        <taxon>Bryophyta</taxon>
        <taxon>Sphagnophytina</taxon>
        <taxon>Sphagnopsida</taxon>
        <taxon>Sphagnales</taxon>
        <taxon>Sphagnaceae</taxon>
        <taxon>Sphagnum</taxon>
    </lineage>
</organism>
<dbReference type="InterPro" id="IPR008914">
    <property type="entry name" value="PEBP"/>
</dbReference>
<dbReference type="InterPro" id="IPR035810">
    <property type="entry name" value="PEBP_euk"/>
</dbReference>
<dbReference type="Pfam" id="PF01161">
    <property type="entry name" value="PBP"/>
    <property type="match status" value="1"/>
</dbReference>
<dbReference type="PANTHER" id="PTHR11362">
    <property type="entry name" value="PHOSPHATIDYLETHANOLAMINE-BINDING PROTEIN"/>
    <property type="match status" value="1"/>
</dbReference>